<proteinExistence type="inferred from homology"/>
<evidence type="ECO:0000256" key="1">
    <source>
        <dbReference type="ARBA" id="ARBA00007435"/>
    </source>
</evidence>
<dbReference type="PANTHER" id="PTHR34477">
    <property type="entry name" value="UPF0213 PROTEIN YHBQ"/>
    <property type="match status" value="1"/>
</dbReference>
<dbReference type="PROSITE" id="PS50164">
    <property type="entry name" value="GIY_YIG"/>
    <property type="match status" value="1"/>
</dbReference>
<dbReference type="AlphaFoldDB" id="A0A7G8Q8G6"/>
<evidence type="ECO:0000313" key="3">
    <source>
        <dbReference type="EMBL" id="QNK03074.1"/>
    </source>
</evidence>
<dbReference type="Proteomes" id="UP000515873">
    <property type="component" value="Chromosome"/>
</dbReference>
<dbReference type="PANTHER" id="PTHR34477:SF5">
    <property type="entry name" value="BSL5627 PROTEIN"/>
    <property type="match status" value="1"/>
</dbReference>
<feature type="domain" description="GIY-YIG" evidence="2">
    <location>
        <begin position="4"/>
        <end position="80"/>
    </location>
</feature>
<dbReference type="Gene3D" id="3.40.1440.10">
    <property type="entry name" value="GIY-YIG endonuclease"/>
    <property type="match status" value="1"/>
</dbReference>
<dbReference type="CDD" id="cd10448">
    <property type="entry name" value="GIY-YIG_unchar_3"/>
    <property type="match status" value="1"/>
</dbReference>
<sequence>MSERQPCVYILASDRNGTLYTGVTSNLPARIWQHRNDVVEGFSHRYQVHQLVWYEMHESMESAIQREKAIKKWNRAWKVRLIEKTNPYWRDLYVDLNP</sequence>
<name>A0A7G8Q8G6_9GAMM</name>
<reference evidence="3 4" key="1">
    <citation type="submission" date="2020-08" db="EMBL/GenBank/DDBJ databases">
        <title>Dyella sp. G9 isolated from forest soil.</title>
        <authorList>
            <person name="Fu J."/>
            <person name="Qiu L."/>
        </authorList>
    </citation>
    <scope>NUCLEOTIDE SEQUENCE [LARGE SCALE GENOMIC DNA]</scope>
    <source>
        <strain evidence="3 4">G9</strain>
    </source>
</reference>
<dbReference type="EMBL" id="CP060412">
    <property type="protein sequence ID" value="QNK03074.1"/>
    <property type="molecule type" value="Genomic_DNA"/>
</dbReference>
<dbReference type="RefSeq" id="WP_187058501.1">
    <property type="nucleotide sequence ID" value="NZ_CP060412.1"/>
</dbReference>
<dbReference type="SUPFAM" id="SSF82771">
    <property type="entry name" value="GIY-YIG endonuclease"/>
    <property type="match status" value="1"/>
</dbReference>
<evidence type="ECO:0000313" key="4">
    <source>
        <dbReference type="Proteomes" id="UP000515873"/>
    </source>
</evidence>
<dbReference type="Pfam" id="PF01541">
    <property type="entry name" value="GIY-YIG"/>
    <property type="match status" value="1"/>
</dbReference>
<accession>A0A7G8Q8G6</accession>
<organism evidence="3 4">
    <name type="scientific">Dyella telluris</name>
    <dbReference type="NCBI Taxonomy" id="2763498"/>
    <lineage>
        <taxon>Bacteria</taxon>
        <taxon>Pseudomonadati</taxon>
        <taxon>Pseudomonadota</taxon>
        <taxon>Gammaproteobacteria</taxon>
        <taxon>Lysobacterales</taxon>
        <taxon>Rhodanobacteraceae</taxon>
        <taxon>Dyella</taxon>
    </lineage>
</organism>
<dbReference type="InterPro" id="IPR000305">
    <property type="entry name" value="GIY-YIG_endonuc"/>
</dbReference>
<keyword evidence="4" id="KW-1185">Reference proteome</keyword>
<dbReference type="InterPro" id="IPR035901">
    <property type="entry name" value="GIY-YIG_endonuc_sf"/>
</dbReference>
<comment type="similarity">
    <text evidence="1">Belongs to the UPF0213 family.</text>
</comment>
<dbReference type="KEGG" id="dtl:H8F01_08175"/>
<gene>
    <name evidence="3" type="ORF">H8F01_08175</name>
</gene>
<dbReference type="InterPro" id="IPR050190">
    <property type="entry name" value="UPF0213_domain"/>
</dbReference>
<evidence type="ECO:0000259" key="2">
    <source>
        <dbReference type="PROSITE" id="PS50164"/>
    </source>
</evidence>
<protein>
    <submittedName>
        <fullName evidence="3">GIY-YIG nuclease family protein</fullName>
    </submittedName>
</protein>